<evidence type="ECO:0000256" key="3">
    <source>
        <dbReference type="ARBA" id="ARBA00023082"/>
    </source>
</evidence>
<dbReference type="AlphaFoldDB" id="A0A641AJK2"/>
<gene>
    <name evidence="7" type="ORF">ESP62_016205</name>
</gene>
<dbReference type="Gene3D" id="1.10.10.10">
    <property type="entry name" value="Winged helix-like DNA-binding domain superfamily/Winged helix DNA-binding domain"/>
    <property type="match status" value="1"/>
</dbReference>
<sequence length="188" mass="21450">MPYIVTLVTEEDFRNLYDALRDSVHLFALRRVGFEAAGDVVAETFEIAWKKRDEFPTDPTAWAGWVVGIAKNKVLQELQRRTRKHHDNRFVEDRQSSQPMLAHDDVAQTVVDSDAARLIYDQLTPAEQWLFDVAFIRELTPKDGAKILNISVSAFTSRVNRLRRRLGALELKGNVEPQHPLWSGGAPL</sequence>
<dbReference type="Proteomes" id="UP001515100">
    <property type="component" value="Unassembled WGS sequence"/>
</dbReference>
<dbReference type="SUPFAM" id="SSF88659">
    <property type="entry name" value="Sigma3 and sigma4 domains of RNA polymerase sigma factors"/>
    <property type="match status" value="1"/>
</dbReference>
<dbReference type="NCBIfam" id="TIGR02937">
    <property type="entry name" value="sigma70-ECF"/>
    <property type="match status" value="1"/>
</dbReference>
<dbReference type="PANTHER" id="PTHR43133">
    <property type="entry name" value="RNA POLYMERASE ECF-TYPE SIGMA FACTO"/>
    <property type="match status" value="1"/>
</dbReference>
<evidence type="ECO:0000256" key="2">
    <source>
        <dbReference type="ARBA" id="ARBA00023015"/>
    </source>
</evidence>
<keyword evidence="5" id="KW-0804">Transcription</keyword>
<evidence type="ECO:0000256" key="4">
    <source>
        <dbReference type="ARBA" id="ARBA00023125"/>
    </source>
</evidence>
<dbReference type="GO" id="GO:0016987">
    <property type="term" value="F:sigma factor activity"/>
    <property type="evidence" value="ECO:0007669"/>
    <property type="project" value="UniProtKB-KW"/>
</dbReference>
<keyword evidence="3" id="KW-0731">Sigma factor</keyword>
<dbReference type="InterPro" id="IPR007627">
    <property type="entry name" value="RNA_pol_sigma70_r2"/>
</dbReference>
<dbReference type="Gene3D" id="1.10.1740.10">
    <property type="match status" value="1"/>
</dbReference>
<dbReference type="InterPro" id="IPR013324">
    <property type="entry name" value="RNA_pol_sigma_r3/r4-like"/>
</dbReference>
<dbReference type="SUPFAM" id="SSF88946">
    <property type="entry name" value="Sigma2 domain of RNA polymerase sigma factors"/>
    <property type="match status" value="1"/>
</dbReference>
<proteinExistence type="inferred from homology"/>
<organism evidence="7 8">
    <name type="scientific">Aeromicrobium fastidiosum</name>
    <dbReference type="NCBI Taxonomy" id="52699"/>
    <lineage>
        <taxon>Bacteria</taxon>
        <taxon>Bacillati</taxon>
        <taxon>Actinomycetota</taxon>
        <taxon>Actinomycetes</taxon>
        <taxon>Propionibacteriales</taxon>
        <taxon>Nocardioidaceae</taxon>
        <taxon>Aeromicrobium</taxon>
    </lineage>
</organism>
<dbReference type="InterPro" id="IPR014284">
    <property type="entry name" value="RNA_pol_sigma-70_dom"/>
</dbReference>
<dbReference type="GO" id="GO:0006352">
    <property type="term" value="P:DNA-templated transcription initiation"/>
    <property type="evidence" value="ECO:0007669"/>
    <property type="project" value="InterPro"/>
</dbReference>
<dbReference type="InterPro" id="IPR039425">
    <property type="entry name" value="RNA_pol_sigma-70-like"/>
</dbReference>
<feature type="domain" description="RNA polymerase sigma-70 region 2" evidence="6">
    <location>
        <begin position="16"/>
        <end position="83"/>
    </location>
</feature>
<dbReference type="InterPro" id="IPR013325">
    <property type="entry name" value="RNA_pol_sigma_r2"/>
</dbReference>
<protein>
    <submittedName>
        <fullName evidence="7">Sigma-70 family RNA polymerase sigma factor</fullName>
    </submittedName>
</protein>
<name>A0A641AJK2_9ACTN</name>
<keyword evidence="8" id="KW-1185">Reference proteome</keyword>
<dbReference type="PANTHER" id="PTHR43133:SF8">
    <property type="entry name" value="RNA POLYMERASE SIGMA FACTOR HI_1459-RELATED"/>
    <property type="match status" value="1"/>
</dbReference>
<evidence type="ECO:0000259" key="6">
    <source>
        <dbReference type="Pfam" id="PF04542"/>
    </source>
</evidence>
<dbReference type="InterPro" id="IPR036388">
    <property type="entry name" value="WH-like_DNA-bd_sf"/>
</dbReference>
<evidence type="ECO:0000256" key="5">
    <source>
        <dbReference type="ARBA" id="ARBA00023163"/>
    </source>
</evidence>
<accession>A0A641AJK2</accession>
<dbReference type="OrthoDB" id="3747638at2"/>
<evidence type="ECO:0000313" key="8">
    <source>
        <dbReference type="Proteomes" id="UP001515100"/>
    </source>
</evidence>
<keyword evidence="2" id="KW-0805">Transcription regulation</keyword>
<evidence type="ECO:0000313" key="7">
    <source>
        <dbReference type="EMBL" id="KAA1374912.1"/>
    </source>
</evidence>
<reference evidence="7" key="1">
    <citation type="submission" date="2019-09" db="EMBL/GenBank/DDBJ databases">
        <authorList>
            <person name="Li J."/>
        </authorList>
    </citation>
    <scope>NUCLEOTIDE SEQUENCE [LARGE SCALE GENOMIC DNA]</scope>
    <source>
        <strain evidence="7">NRBC 14897</strain>
    </source>
</reference>
<keyword evidence="4" id="KW-0238">DNA-binding</keyword>
<comment type="similarity">
    <text evidence="1">Belongs to the sigma-70 factor family. ECF subfamily.</text>
</comment>
<evidence type="ECO:0000256" key="1">
    <source>
        <dbReference type="ARBA" id="ARBA00010641"/>
    </source>
</evidence>
<dbReference type="Pfam" id="PF04542">
    <property type="entry name" value="Sigma70_r2"/>
    <property type="match status" value="1"/>
</dbReference>
<dbReference type="GO" id="GO:0003677">
    <property type="term" value="F:DNA binding"/>
    <property type="evidence" value="ECO:0007669"/>
    <property type="project" value="UniProtKB-KW"/>
</dbReference>
<dbReference type="EMBL" id="SDPP02000004">
    <property type="protein sequence ID" value="KAA1374912.1"/>
    <property type="molecule type" value="Genomic_DNA"/>
</dbReference>
<comment type="caution">
    <text evidence="7">The sequence shown here is derived from an EMBL/GenBank/DDBJ whole genome shotgun (WGS) entry which is preliminary data.</text>
</comment>